<organism evidence="4 5">
    <name type="scientific">Jatrophihabitans endophyticus</name>
    <dbReference type="NCBI Taxonomy" id="1206085"/>
    <lineage>
        <taxon>Bacteria</taxon>
        <taxon>Bacillati</taxon>
        <taxon>Actinomycetota</taxon>
        <taxon>Actinomycetes</taxon>
        <taxon>Jatrophihabitantales</taxon>
        <taxon>Jatrophihabitantaceae</taxon>
        <taxon>Jatrophihabitans</taxon>
    </lineage>
</organism>
<evidence type="ECO:0000256" key="2">
    <source>
        <dbReference type="RuleBase" id="RU003749"/>
    </source>
</evidence>
<dbReference type="CDD" id="cd07043">
    <property type="entry name" value="STAS_anti-anti-sigma_factors"/>
    <property type="match status" value="1"/>
</dbReference>
<dbReference type="PROSITE" id="PS50801">
    <property type="entry name" value="STAS"/>
    <property type="match status" value="1"/>
</dbReference>
<dbReference type="Pfam" id="PF01740">
    <property type="entry name" value="STAS"/>
    <property type="match status" value="1"/>
</dbReference>
<dbReference type="GO" id="GO:0043856">
    <property type="term" value="F:anti-sigma factor antagonist activity"/>
    <property type="evidence" value="ECO:0007669"/>
    <property type="project" value="InterPro"/>
</dbReference>
<dbReference type="PANTHER" id="PTHR33495">
    <property type="entry name" value="ANTI-SIGMA FACTOR ANTAGONIST TM_1081-RELATED-RELATED"/>
    <property type="match status" value="1"/>
</dbReference>
<feature type="domain" description="STAS" evidence="3">
    <location>
        <begin position="1"/>
        <end position="101"/>
    </location>
</feature>
<sequence length="101" mass="11013">MDITARRADSVATLTVHGTMDAREAYRVYETAAAEAEAGATLVAIDLSGVDFIDSVGLGMLVRTQEELTRDYKSELTLLNTSPTVLRLLELTGLQDHFRLA</sequence>
<gene>
    <name evidence="4" type="ORF">SAMN05443575_1986</name>
</gene>
<dbReference type="InterPro" id="IPR002645">
    <property type="entry name" value="STAS_dom"/>
</dbReference>
<dbReference type="NCBIfam" id="TIGR00377">
    <property type="entry name" value="ant_ant_sig"/>
    <property type="match status" value="1"/>
</dbReference>
<accession>A0A1M5IRX3</accession>
<reference evidence="5" key="1">
    <citation type="submission" date="2016-11" db="EMBL/GenBank/DDBJ databases">
        <authorList>
            <person name="Varghese N."/>
            <person name="Submissions S."/>
        </authorList>
    </citation>
    <scope>NUCLEOTIDE SEQUENCE [LARGE SCALE GENOMIC DNA]</scope>
    <source>
        <strain evidence="5">DSM 45627</strain>
    </source>
</reference>
<dbReference type="EMBL" id="FQVU01000002">
    <property type="protein sequence ID" value="SHG31092.1"/>
    <property type="molecule type" value="Genomic_DNA"/>
</dbReference>
<dbReference type="AlphaFoldDB" id="A0A1M5IRX3"/>
<evidence type="ECO:0000313" key="5">
    <source>
        <dbReference type="Proteomes" id="UP000186132"/>
    </source>
</evidence>
<protein>
    <recommendedName>
        <fullName evidence="2">Anti-sigma factor antagonist</fullName>
    </recommendedName>
</protein>
<comment type="similarity">
    <text evidence="1 2">Belongs to the anti-sigma-factor antagonist family.</text>
</comment>
<keyword evidence="5" id="KW-1185">Reference proteome</keyword>
<evidence type="ECO:0000313" key="4">
    <source>
        <dbReference type="EMBL" id="SHG31092.1"/>
    </source>
</evidence>
<name>A0A1M5IRX3_9ACTN</name>
<dbReference type="InterPro" id="IPR003658">
    <property type="entry name" value="Anti-sigma_ant"/>
</dbReference>
<proteinExistence type="inferred from homology"/>
<dbReference type="InterPro" id="IPR036513">
    <property type="entry name" value="STAS_dom_sf"/>
</dbReference>
<evidence type="ECO:0000259" key="3">
    <source>
        <dbReference type="PROSITE" id="PS50801"/>
    </source>
</evidence>
<dbReference type="OrthoDB" id="9793697at2"/>
<dbReference type="SUPFAM" id="SSF52091">
    <property type="entry name" value="SpoIIaa-like"/>
    <property type="match status" value="1"/>
</dbReference>
<dbReference type="Proteomes" id="UP000186132">
    <property type="component" value="Unassembled WGS sequence"/>
</dbReference>
<dbReference type="RefSeq" id="WP_159440857.1">
    <property type="nucleotide sequence ID" value="NZ_FQVU01000002.1"/>
</dbReference>
<dbReference type="Gene3D" id="3.30.750.24">
    <property type="entry name" value="STAS domain"/>
    <property type="match status" value="1"/>
</dbReference>
<evidence type="ECO:0000256" key="1">
    <source>
        <dbReference type="ARBA" id="ARBA00009013"/>
    </source>
</evidence>
<dbReference type="STRING" id="1206085.SAMN05443575_1986"/>